<evidence type="ECO:0000256" key="1">
    <source>
        <dbReference type="SAM" id="Phobius"/>
    </source>
</evidence>
<dbReference type="InterPro" id="IPR025316">
    <property type="entry name" value="DUF4221"/>
</dbReference>
<keyword evidence="1" id="KW-0472">Membrane</keyword>
<gene>
    <name evidence="2" type="ORF">G9Q97_13620</name>
</gene>
<sequence length="412" mass="47174">MNWLDQRSQKKRVCRDSAKLLFRLLFPGALGGRLLFIFLFFTLAFCQRKKASERASAAVQKSNLLENFTFSMDTLMVDTGDQLINFGIPFIGAVSPNGLYYHILDYKTLEFQRIHLDSLKLIDTYSLEKDGPDSPGFTFTFQPLGEGLFFFPAFGKPSIIRKSGIKVRSWNLNQEKIIEGFPVESATVNNRIVFDANLDQLYSLPFNYETRDYYLTVLDSIGERKVMVPLPEFQKAHLFTIRTGGPEGGGLKIELPFLQHFNDRVLISCTVGNGIYVYESRSDSLFYRRFPLKLVPPEKTGEVKNQVHSQQEFERELEKLSTQISHWNFIRDEKSGRYFRFATRVLSPETESTAAKLEIFLMAYSEDLELIGETKIKGLSTLPKGGFFKDGKLWSHVNVADELGFAVMDLKF</sequence>
<comment type="caution">
    <text evidence="2">The sequence shown here is derived from an EMBL/GenBank/DDBJ whole genome shotgun (WGS) entry which is preliminary data.</text>
</comment>
<dbReference type="RefSeq" id="WP_166147705.1">
    <property type="nucleotide sequence ID" value="NZ_JAANYN010000005.1"/>
</dbReference>
<proteinExistence type="predicted"/>
<dbReference type="Pfam" id="PF13970">
    <property type="entry name" value="DUF4221"/>
    <property type="match status" value="1"/>
</dbReference>
<feature type="transmembrane region" description="Helical" evidence="1">
    <location>
        <begin position="20"/>
        <end position="45"/>
    </location>
</feature>
<evidence type="ECO:0000313" key="2">
    <source>
        <dbReference type="EMBL" id="NHE57848.1"/>
    </source>
</evidence>
<organism evidence="2 3">
    <name type="scientific">Cyclobacterium plantarum</name>
    <dbReference type="NCBI Taxonomy" id="2716263"/>
    <lineage>
        <taxon>Bacteria</taxon>
        <taxon>Pseudomonadati</taxon>
        <taxon>Bacteroidota</taxon>
        <taxon>Cytophagia</taxon>
        <taxon>Cytophagales</taxon>
        <taxon>Cyclobacteriaceae</taxon>
        <taxon>Cyclobacterium</taxon>
    </lineage>
</organism>
<accession>A0ABX0HAC7</accession>
<dbReference type="EMBL" id="JAANYN010000005">
    <property type="protein sequence ID" value="NHE57848.1"/>
    <property type="molecule type" value="Genomic_DNA"/>
</dbReference>
<keyword evidence="1" id="KW-1133">Transmembrane helix</keyword>
<keyword evidence="3" id="KW-1185">Reference proteome</keyword>
<name>A0ABX0HAC7_9BACT</name>
<keyword evidence="1" id="KW-0812">Transmembrane</keyword>
<dbReference type="Proteomes" id="UP000649799">
    <property type="component" value="Unassembled WGS sequence"/>
</dbReference>
<evidence type="ECO:0000313" key="3">
    <source>
        <dbReference type="Proteomes" id="UP000649799"/>
    </source>
</evidence>
<protein>
    <submittedName>
        <fullName evidence="2">DUF4221 family protein</fullName>
    </submittedName>
</protein>
<reference evidence="2 3" key="1">
    <citation type="submission" date="2020-03" db="EMBL/GenBank/DDBJ databases">
        <title>Cyclobacterium plantarum sp. nov., a marine bacterium isolated from a coastal-marine wetland.</title>
        <authorList>
            <person name="Sanchez-Porro C."/>
            <person name="Ventosa A."/>
            <person name="Amoozegar M."/>
        </authorList>
    </citation>
    <scope>NUCLEOTIDE SEQUENCE [LARGE SCALE GENOMIC DNA]</scope>
    <source>
        <strain evidence="2 3">GBPx2</strain>
    </source>
</reference>